<keyword evidence="10" id="KW-0804">Transcription</keyword>
<feature type="non-terminal residue" evidence="14">
    <location>
        <position position="63"/>
    </location>
</feature>
<evidence type="ECO:0000313" key="14">
    <source>
        <dbReference type="EMBL" id="NXO21393.1"/>
    </source>
</evidence>
<keyword evidence="7" id="KW-0862">Zinc</keyword>
<dbReference type="GO" id="GO:0008270">
    <property type="term" value="F:zinc ion binding"/>
    <property type="evidence" value="ECO:0007669"/>
    <property type="project" value="UniProtKB-KW"/>
</dbReference>
<dbReference type="Gene3D" id="3.30.160.60">
    <property type="entry name" value="Classic Zinc Finger"/>
    <property type="match status" value="2"/>
</dbReference>
<evidence type="ECO:0000313" key="15">
    <source>
        <dbReference type="Proteomes" id="UP000546986"/>
    </source>
</evidence>
<gene>
    <name evidence="14" type="primary">Znf184</name>
    <name evidence="14" type="ORF">CISJUN_R14877</name>
</gene>
<keyword evidence="4" id="KW-0479">Metal-binding</keyword>
<dbReference type="AlphaFoldDB" id="A0A7L1Q9Z1"/>
<dbReference type="FunFam" id="3.30.160.60:FF:000761">
    <property type="entry name" value="Zinc finger protein 449"/>
    <property type="match status" value="1"/>
</dbReference>
<protein>
    <submittedName>
        <fullName evidence="14">ZN184 protein</fullName>
    </submittedName>
</protein>
<dbReference type="InterPro" id="IPR013087">
    <property type="entry name" value="Znf_C2H2_type"/>
</dbReference>
<keyword evidence="11" id="KW-0539">Nucleus</keyword>
<keyword evidence="8" id="KW-0805">Transcription regulation</keyword>
<sequence>TGEKPYKCKECEKTFSFSSSLFAHHKTHLKKKTFSCTMCRKSFSESTALLQHQRVHIDEKSCR</sequence>
<comment type="similarity">
    <text evidence="3">Belongs to the krueppel C2H2-type zinc-finger protein family.</text>
</comment>
<dbReference type="PROSITE" id="PS00028">
    <property type="entry name" value="ZINC_FINGER_C2H2_1"/>
    <property type="match status" value="2"/>
</dbReference>
<keyword evidence="5" id="KW-0677">Repeat</keyword>
<dbReference type="Proteomes" id="UP000546986">
    <property type="component" value="Unassembled WGS sequence"/>
</dbReference>
<feature type="non-terminal residue" evidence="14">
    <location>
        <position position="1"/>
    </location>
</feature>
<dbReference type="SUPFAM" id="SSF57667">
    <property type="entry name" value="beta-beta-alpha zinc fingers"/>
    <property type="match status" value="1"/>
</dbReference>
<dbReference type="PROSITE" id="PS50157">
    <property type="entry name" value="ZINC_FINGER_C2H2_2"/>
    <property type="match status" value="2"/>
</dbReference>
<evidence type="ECO:0000256" key="4">
    <source>
        <dbReference type="ARBA" id="ARBA00022723"/>
    </source>
</evidence>
<evidence type="ECO:0000256" key="2">
    <source>
        <dbReference type="ARBA" id="ARBA00004123"/>
    </source>
</evidence>
<organism evidence="14 15">
    <name type="scientific">Cisticola juncidis</name>
    <dbReference type="NCBI Taxonomy" id="52622"/>
    <lineage>
        <taxon>Eukaryota</taxon>
        <taxon>Metazoa</taxon>
        <taxon>Chordata</taxon>
        <taxon>Craniata</taxon>
        <taxon>Vertebrata</taxon>
        <taxon>Euteleostomi</taxon>
        <taxon>Archelosauria</taxon>
        <taxon>Archosauria</taxon>
        <taxon>Dinosauria</taxon>
        <taxon>Saurischia</taxon>
        <taxon>Theropoda</taxon>
        <taxon>Coelurosauria</taxon>
        <taxon>Aves</taxon>
        <taxon>Neognathae</taxon>
        <taxon>Neoaves</taxon>
        <taxon>Telluraves</taxon>
        <taxon>Australaves</taxon>
        <taxon>Passeriformes</taxon>
        <taxon>Sylvioidea</taxon>
        <taxon>Cisticolidae</taxon>
        <taxon>Cisticola</taxon>
    </lineage>
</organism>
<keyword evidence="15" id="KW-1185">Reference proteome</keyword>
<evidence type="ECO:0000256" key="3">
    <source>
        <dbReference type="ARBA" id="ARBA00006991"/>
    </source>
</evidence>
<dbReference type="SMART" id="SM00355">
    <property type="entry name" value="ZnF_C2H2"/>
    <property type="match status" value="2"/>
</dbReference>
<dbReference type="Pfam" id="PF00096">
    <property type="entry name" value="zf-C2H2"/>
    <property type="match status" value="2"/>
</dbReference>
<dbReference type="EMBL" id="VXBR01001555">
    <property type="protein sequence ID" value="NXO21393.1"/>
    <property type="molecule type" value="Genomic_DNA"/>
</dbReference>
<evidence type="ECO:0000256" key="9">
    <source>
        <dbReference type="ARBA" id="ARBA00023125"/>
    </source>
</evidence>
<evidence type="ECO:0000256" key="11">
    <source>
        <dbReference type="ARBA" id="ARBA00023242"/>
    </source>
</evidence>
<dbReference type="GO" id="GO:0005634">
    <property type="term" value="C:nucleus"/>
    <property type="evidence" value="ECO:0007669"/>
    <property type="project" value="UniProtKB-SubCell"/>
</dbReference>
<keyword evidence="9" id="KW-0238">DNA-binding</keyword>
<evidence type="ECO:0000256" key="12">
    <source>
        <dbReference type="PROSITE-ProRule" id="PRU00042"/>
    </source>
</evidence>
<dbReference type="GO" id="GO:0003677">
    <property type="term" value="F:DNA binding"/>
    <property type="evidence" value="ECO:0007669"/>
    <property type="project" value="UniProtKB-KW"/>
</dbReference>
<dbReference type="PANTHER" id="PTHR24377">
    <property type="entry name" value="IP01015P-RELATED"/>
    <property type="match status" value="1"/>
</dbReference>
<dbReference type="FunFam" id="3.30.160.60:FF:000028">
    <property type="entry name" value="zinc finger protein 90 homolog"/>
    <property type="match status" value="1"/>
</dbReference>
<name>A0A7L1Q9Z1_9PASS</name>
<proteinExistence type="inferred from homology"/>
<feature type="domain" description="C2H2-type" evidence="13">
    <location>
        <begin position="6"/>
        <end position="33"/>
    </location>
</feature>
<evidence type="ECO:0000256" key="6">
    <source>
        <dbReference type="ARBA" id="ARBA00022771"/>
    </source>
</evidence>
<evidence type="ECO:0000256" key="7">
    <source>
        <dbReference type="ARBA" id="ARBA00022833"/>
    </source>
</evidence>
<dbReference type="InterPro" id="IPR050826">
    <property type="entry name" value="Krueppel_C2H2_ZnFinger"/>
</dbReference>
<evidence type="ECO:0000256" key="5">
    <source>
        <dbReference type="ARBA" id="ARBA00022737"/>
    </source>
</evidence>
<keyword evidence="6 12" id="KW-0863">Zinc-finger</keyword>
<evidence type="ECO:0000259" key="13">
    <source>
        <dbReference type="PROSITE" id="PS50157"/>
    </source>
</evidence>
<feature type="domain" description="C2H2-type" evidence="13">
    <location>
        <begin position="34"/>
        <end position="61"/>
    </location>
</feature>
<comment type="caution">
    <text evidence="14">The sequence shown here is derived from an EMBL/GenBank/DDBJ whole genome shotgun (WGS) entry which is preliminary data.</text>
</comment>
<comment type="function">
    <text evidence="1">May be involved in transcriptional regulation.</text>
</comment>
<evidence type="ECO:0000256" key="1">
    <source>
        <dbReference type="ARBA" id="ARBA00003767"/>
    </source>
</evidence>
<accession>A0A7L1Q9Z1</accession>
<evidence type="ECO:0000256" key="8">
    <source>
        <dbReference type="ARBA" id="ARBA00023015"/>
    </source>
</evidence>
<evidence type="ECO:0000256" key="10">
    <source>
        <dbReference type="ARBA" id="ARBA00023163"/>
    </source>
</evidence>
<comment type="subcellular location">
    <subcellularLocation>
        <location evidence="2">Nucleus</location>
    </subcellularLocation>
</comment>
<dbReference type="InterPro" id="IPR036236">
    <property type="entry name" value="Znf_C2H2_sf"/>
</dbReference>
<reference evidence="14 15" key="1">
    <citation type="submission" date="2019-09" db="EMBL/GenBank/DDBJ databases">
        <title>Bird 10,000 Genomes (B10K) Project - Family phase.</title>
        <authorList>
            <person name="Zhang G."/>
        </authorList>
    </citation>
    <scope>NUCLEOTIDE SEQUENCE [LARGE SCALE GENOMIC DNA]</scope>
    <source>
        <strain evidence="14">B10K-DU-002-30</strain>
        <tissue evidence="14">Muscle</tissue>
    </source>
</reference>